<reference evidence="1 2" key="1">
    <citation type="submission" date="2022-05" db="EMBL/GenBank/DDBJ databases">
        <title>A multi-omics perspective on studying reproductive biology in Daphnia sinensis.</title>
        <authorList>
            <person name="Jia J."/>
        </authorList>
    </citation>
    <scope>NUCLEOTIDE SEQUENCE [LARGE SCALE GENOMIC DNA]</scope>
    <source>
        <strain evidence="1 2">WSL</strain>
    </source>
</reference>
<sequence length="341" mass="39170">MFQSATRNHRILLLGLLVFAVAIFFYRADWPYRGSGQFFVEQNVGSCNKTTKASNVTSHDAFQWCSADSSARRMHQKVITFTLFGAANASLFTRYDSLLTNISTTSRQMYPGWIVRIYHNFRNESEWERSVLNQLDNLKCQFDHVDLCSVPELIARIPALTPVDPALLRGLNPRMLRFLVMLDPNVDVFISRDTDSVIWRREVDAVNEWLSSNYTFHLMRDHRKHNHLILAGMWGAKLDQRRDLMEGLTRALIVAGQGGDKHTDQNSLNNILWPTAQFDVMAHDSYQCQNNQMLSKSPLKVYPFPTMRNGSYYVGGIGQQLTPDTCPVACRPPDHKDWEFC</sequence>
<dbReference type="AlphaFoldDB" id="A0AAD5PWP5"/>
<proteinExistence type="predicted"/>
<accession>A0AAD5PWP5</accession>
<organism evidence="1 2">
    <name type="scientific">Daphnia sinensis</name>
    <dbReference type="NCBI Taxonomy" id="1820382"/>
    <lineage>
        <taxon>Eukaryota</taxon>
        <taxon>Metazoa</taxon>
        <taxon>Ecdysozoa</taxon>
        <taxon>Arthropoda</taxon>
        <taxon>Crustacea</taxon>
        <taxon>Branchiopoda</taxon>
        <taxon>Diplostraca</taxon>
        <taxon>Cladocera</taxon>
        <taxon>Anomopoda</taxon>
        <taxon>Daphniidae</taxon>
        <taxon>Daphnia</taxon>
        <taxon>Daphnia similis group</taxon>
    </lineage>
</organism>
<gene>
    <name evidence="1" type="ORF">GHT06_010135</name>
</gene>
<evidence type="ECO:0000313" key="1">
    <source>
        <dbReference type="EMBL" id="KAI9562681.1"/>
    </source>
</evidence>
<evidence type="ECO:0000313" key="2">
    <source>
        <dbReference type="Proteomes" id="UP000820818"/>
    </source>
</evidence>
<keyword evidence="2" id="KW-1185">Reference proteome</keyword>
<evidence type="ECO:0008006" key="3">
    <source>
        <dbReference type="Google" id="ProtNLM"/>
    </source>
</evidence>
<protein>
    <recommendedName>
        <fullName evidence="3">Lactosylceramide</fullName>
    </recommendedName>
</protein>
<dbReference type="Proteomes" id="UP000820818">
    <property type="component" value="Linkage Group LG2"/>
</dbReference>
<dbReference type="EMBL" id="WJBH02000002">
    <property type="protein sequence ID" value="KAI9562681.1"/>
    <property type="molecule type" value="Genomic_DNA"/>
</dbReference>
<comment type="caution">
    <text evidence="1">The sequence shown here is derived from an EMBL/GenBank/DDBJ whole genome shotgun (WGS) entry which is preliminary data.</text>
</comment>
<name>A0AAD5PWP5_9CRUS</name>